<dbReference type="Gene3D" id="2.60.40.1740">
    <property type="entry name" value="hypothetical protein (bacova_03559)"/>
    <property type="match status" value="1"/>
</dbReference>
<reference evidence="3" key="1">
    <citation type="submission" date="2020-10" db="EMBL/GenBank/DDBJ databases">
        <title>Mucilaginibacter mali sp. nov., isolated from rhizosphere soil of apple orchard.</title>
        <authorList>
            <person name="Lee J.-S."/>
            <person name="Kim H.S."/>
            <person name="Kim J.-S."/>
        </authorList>
    </citation>
    <scope>NUCLEOTIDE SEQUENCE</scope>
    <source>
        <strain evidence="3">KCTC 22746</strain>
    </source>
</reference>
<dbReference type="InterPro" id="IPR013728">
    <property type="entry name" value="BT_3987-like_N"/>
</dbReference>
<protein>
    <submittedName>
        <fullName evidence="3">DUF1735 domain-containing protein</fullName>
    </submittedName>
</protein>
<dbReference type="EMBL" id="JADFFL010000009">
    <property type="protein sequence ID" value="MBE9664131.1"/>
    <property type="molecule type" value="Genomic_DNA"/>
</dbReference>
<evidence type="ECO:0000313" key="3">
    <source>
        <dbReference type="EMBL" id="MBE9664131.1"/>
    </source>
</evidence>
<keyword evidence="4" id="KW-1185">Reference proteome</keyword>
<feature type="chain" id="PRO_5037288521" evidence="1">
    <location>
        <begin position="21"/>
        <end position="312"/>
    </location>
</feature>
<dbReference type="AlphaFoldDB" id="A0A929PYD4"/>
<accession>A0A929PYD4</accession>
<evidence type="ECO:0000313" key="4">
    <source>
        <dbReference type="Proteomes" id="UP000622475"/>
    </source>
</evidence>
<comment type="caution">
    <text evidence="3">The sequence shown here is derived from an EMBL/GenBank/DDBJ whole genome shotgun (WGS) entry which is preliminary data.</text>
</comment>
<feature type="signal peptide" evidence="1">
    <location>
        <begin position="1"/>
        <end position="20"/>
    </location>
</feature>
<sequence length="312" mass="33841">MKKFCLFLLSLAVVSLSSCLKDGKVNLAPGASPMVIQWATAGVGDLPLNSVNDPYRIYGRSYVRQPSIAMNLQVSLTGTDPASEDITVGIGLNNGAVTPTTASPLLPTNLYTMPTSVVILKGTRTATVPVVLNTNNFDVTKTYLLPVQITSTTQGGISGNYGTVIYQVQARNKYDGIYTVTGTFNDNTNAAFLGQYPITQDLRTVGATAVSEYDGRYFGNSYNHPFLNGTSQTSYGGWAPRFEMDANDNVIAVTNHFGQGNNSRSARLDATGVNKWTFNGTTPVKMEVTYWLVQGTADRTKFTETWTFQSLR</sequence>
<gene>
    <name evidence="3" type="ORF">IRJ16_19780</name>
</gene>
<dbReference type="Pfam" id="PF08522">
    <property type="entry name" value="BT_3987-like_N"/>
    <property type="match status" value="1"/>
</dbReference>
<dbReference type="Proteomes" id="UP000622475">
    <property type="component" value="Unassembled WGS sequence"/>
</dbReference>
<organism evidence="3 4">
    <name type="scientific">Mucilaginibacter myungsuensis</name>
    <dbReference type="NCBI Taxonomy" id="649104"/>
    <lineage>
        <taxon>Bacteria</taxon>
        <taxon>Pseudomonadati</taxon>
        <taxon>Bacteroidota</taxon>
        <taxon>Sphingobacteriia</taxon>
        <taxon>Sphingobacteriales</taxon>
        <taxon>Sphingobacteriaceae</taxon>
        <taxon>Mucilaginibacter</taxon>
    </lineage>
</organism>
<name>A0A929PYD4_9SPHI</name>
<dbReference type="RefSeq" id="WP_194113372.1">
    <property type="nucleotide sequence ID" value="NZ_JADFFL010000009.1"/>
</dbReference>
<keyword evidence="1" id="KW-0732">Signal</keyword>
<evidence type="ECO:0000256" key="1">
    <source>
        <dbReference type="SAM" id="SignalP"/>
    </source>
</evidence>
<dbReference type="PROSITE" id="PS51257">
    <property type="entry name" value="PROKAR_LIPOPROTEIN"/>
    <property type="match status" value="1"/>
</dbReference>
<proteinExistence type="predicted"/>
<evidence type="ECO:0000259" key="2">
    <source>
        <dbReference type="Pfam" id="PF08522"/>
    </source>
</evidence>
<feature type="domain" description="BT-3987-like N-terminal" evidence="2">
    <location>
        <begin position="71"/>
        <end position="153"/>
    </location>
</feature>